<evidence type="ECO:0000313" key="2">
    <source>
        <dbReference type="EMBL" id="KAA6377326.1"/>
    </source>
</evidence>
<protein>
    <submittedName>
        <fullName evidence="2">Putative Transposon Ty3-I Gag-Pol polyprotein</fullName>
    </submittedName>
</protein>
<reference evidence="2 3" key="1">
    <citation type="submission" date="2019-03" db="EMBL/GenBank/DDBJ databases">
        <title>Single cell metagenomics reveals metabolic interactions within the superorganism composed of flagellate Streblomastix strix and complex community of Bacteroidetes bacteria on its surface.</title>
        <authorList>
            <person name="Treitli S.C."/>
            <person name="Kolisko M."/>
            <person name="Husnik F."/>
            <person name="Keeling P."/>
            <person name="Hampl V."/>
        </authorList>
    </citation>
    <scope>NUCLEOTIDE SEQUENCE [LARGE SCALE GENOMIC DNA]</scope>
    <source>
        <strain evidence="2">ST1C</strain>
    </source>
</reference>
<proteinExistence type="predicted"/>
<dbReference type="OrthoDB" id="8036091at2759"/>
<dbReference type="CDD" id="cd09275">
    <property type="entry name" value="RNase_HI_RT_DIRS1"/>
    <property type="match status" value="1"/>
</dbReference>
<dbReference type="Gene3D" id="3.30.70.270">
    <property type="match status" value="1"/>
</dbReference>
<dbReference type="Gene3D" id="3.10.10.10">
    <property type="entry name" value="HIV Type 1 Reverse Transcriptase, subunit A, domain 1"/>
    <property type="match status" value="1"/>
</dbReference>
<dbReference type="AlphaFoldDB" id="A0A5J4V2Z8"/>
<evidence type="ECO:0000313" key="3">
    <source>
        <dbReference type="Proteomes" id="UP000324800"/>
    </source>
</evidence>
<name>A0A5J4V2Z8_9EUKA</name>
<evidence type="ECO:0000259" key="1">
    <source>
        <dbReference type="PROSITE" id="PS50878"/>
    </source>
</evidence>
<accession>A0A5J4V2Z8</accession>
<dbReference type="Proteomes" id="UP000324800">
    <property type="component" value="Unassembled WGS sequence"/>
</dbReference>
<dbReference type="InterPro" id="IPR043128">
    <property type="entry name" value="Rev_trsase/Diguanyl_cyclase"/>
</dbReference>
<gene>
    <name evidence="2" type="ORF">EZS28_027147</name>
</gene>
<comment type="caution">
    <text evidence="2">The sequence shown here is derived from an EMBL/GenBank/DDBJ whole genome shotgun (WGS) entry which is preliminary data.</text>
</comment>
<dbReference type="InterPro" id="IPR043502">
    <property type="entry name" value="DNA/RNA_pol_sf"/>
</dbReference>
<dbReference type="EMBL" id="SNRW01009905">
    <property type="protein sequence ID" value="KAA6377326.1"/>
    <property type="molecule type" value="Genomic_DNA"/>
</dbReference>
<sequence length="466" mass="54375">MGGQSARYLEQRETINMKDFIQKGIKLQWKDNQSINKLQRQLKIMKFRGTEEQTRQYKIMFEEELKENIVISIKKRINQMVQPNIHDKESKREMEKDTGCESVEQIDSIHPLQDAQFELVQTESQPYLAFEFQNNQYTYRAIPFGTKHSPIYFATAMGPIMQQIRIKTEIGIINFVDDILLLHHNKEYLKNMTQLVIDKLKYFGFTINTQKSETEPNQTVIFLGWELILANVTVKTKPKKRLLLLYDLYNMRRWIKTGTELTVKQAAKLIGKLNYLRLQFQEASLFLNIMDHQKAQAARLRGWNTTMTMNKIAILDINWWIAKLRANIPAQLIQIPPQITMTTDAAPSGWGSTLERELEMIAMAHGTWNKRQAKLSSNSREIKAITQGLQSFAKTLKNSRVQSLAIRSNNSTAVFDFRKWRASIILMKKIKKVHQTIEKLGIQIQITHVPGVKTEIRRYMERANTI</sequence>
<organism evidence="2 3">
    <name type="scientific">Streblomastix strix</name>
    <dbReference type="NCBI Taxonomy" id="222440"/>
    <lineage>
        <taxon>Eukaryota</taxon>
        <taxon>Metamonada</taxon>
        <taxon>Preaxostyla</taxon>
        <taxon>Oxymonadida</taxon>
        <taxon>Streblomastigidae</taxon>
        <taxon>Streblomastix</taxon>
    </lineage>
</organism>
<dbReference type="SUPFAM" id="SSF56672">
    <property type="entry name" value="DNA/RNA polymerases"/>
    <property type="match status" value="1"/>
</dbReference>
<dbReference type="PROSITE" id="PS50878">
    <property type="entry name" value="RT_POL"/>
    <property type="match status" value="1"/>
</dbReference>
<dbReference type="InterPro" id="IPR000477">
    <property type="entry name" value="RT_dom"/>
</dbReference>
<dbReference type="PANTHER" id="PTHR33050">
    <property type="entry name" value="REVERSE TRANSCRIPTASE DOMAIN-CONTAINING PROTEIN"/>
    <property type="match status" value="1"/>
</dbReference>
<dbReference type="PANTHER" id="PTHR33050:SF7">
    <property type="entry name" value="RIBONUCLEASE H"/>
    <property type="match status" value="1"/>
</dbReference>
<dbReference type="InterPro" id="IPR052055">
    <property type="entry name" value="Hepadnavirus_pol/RT"/>
</dbReference>
<dbReference type="Pfam" id="PF00078">
    <property type="entry name" value="RVT_1"/>
    <property type="match status" value="1"/>
</dbReference>
<feature type="domain" description="Reverse transcriptase" evidence="1">
    <location>
        <begin position="9"/>
        <end position="227"/>
    </location>
</feature>